<name>A0A5B0RCJ3_PUCGR</name>
<dbReference type="AlphaFoldDB" id="A0A5B0RCJ3"/>
<proteinExistence type="predicted"/>
<accession>A0A5B0RCJ3</accession>
<gene>
    <name evidence="1" type="ORF">PGTUg99_004230</name>
</gene>
<dbReference type="EMBL" id="VDEP01000208">
    <property type="protein sequence ID" value="KAA1123430.1"/>
    <property type="molecule type" value="Genomic_DNA"/>
</dbReference>
<evidence type="ECO:0000313" key="1">
    <source>
        <dbReference type="EMBL" id="KAA1123430.1"/>
    </source>
</evidence>
<organism evidence="1 2">
    <name type="scientific">Puccinia graminis f. sp. tritici</name>
    <dbReference type="NCBI Taxonomy" id="56615"/>
    <lineage>
        <taxon>Eukaryota</taxon>
        <taxon>Fungi</taxon>
        <taxon>Dikarya</taxon>
        <taxon>Basidiomycota</taxon>
        <taxon>Pucciniomycotina</taxon>
        <taxon>Pucciniomycetes</taxon>
        <taxon>Pucciniales</taxon>
        <taxon>Pucciniaceae</taxon>
        <taxon>Puccinia</taxon>
    </lineage>
</organism>
<dbReference type="Proteomes" id="UP000325313">
    <property type="component" value="Unassembled WGS sequence"/>
</dbReference>
<protein>
    <submittedName>
        <fullName evidence="1">Uncharacterized protein</fullName>
    </submittedName>
</protein>
<reference evidence="1 2" key="1">
    <citation type="submission" date="2019-05" db="EMBL/GenBank/DDBJ databases">
        <title>Emergence of the Ug99 lineage of the wheat stem rust pathogen through somatic hybridization.</title>
        <authorList>
            <person name="Li F."/>
            <person name="Upadhyaya N.M."/>
            <person name="Sperschneider J."/>
            <person name="Matny O."/>
            <person name="Nguyen-Phuc H."/>
            <person name="Mago R."/>
            <person name="Raley C."/>
            <person name="Miller M.E."/>
            <person name="Silverstein K.A.T."/>
            <person name="Henningsen E."/>
            <person name="Hirsch C.D."/>
            <person name="Visser B."/>
            <person name="Pretorius Z.A."/>
            <person name="Steffenson B.J."/>
            <person name="Schwessinger B."/>
            <person name="Dodds P.N."/>
            <person name="Figueroa M."/>
        </authorList>
    </citation>
    <scope>NUCLEOTIDE SEQUENCE [LARGE SCALE GENOMIC DNA]</scope>
    <source>
        <strain evidence="1 2">Ug99</strain>
    </source>
</reference>
<sequence>MQLWASSRCAFSCAMLCARTPRVLRSQSDPVRPATLSVCLGDCTEPETPRLDQKTSSSQP</sequence>
<comment type="caution">
    <text evidence="1">The sequence shown here is derived from an EMBL/GenBank/DDBJ whole genome shotgun (WGS) entry which is preliminary data.</text>
</comment>
<evidence type="ECO:0000313" key="2">
    <source>
        <dbReference type="Proteomes" id="UP000325313"/>
    </source>
</evidence>